<reference evidence="3" key="1">
    <citation type="submission" date="2019-08" db="EMBL/GenBank/DDBJ databases">
        <title>Comparative genome analysis confer to the adaptation heavy metal polluted environment.</title>
        <authorList>
            <person name="Li Y."/>
        </authorList>
    </citation>
    <scope>NUCLEOTIDE SEQUENCE [LARGE SCALE GENOMIC DNA]</scope>
    <source>
        <strain evidence="3">P1</strain>
    </source>
</reference>
<dbReference type="InterPro" id="IPR036291">
    <property type="entry name" value="NAD(P)-bd_dom_sf"/>
</dbReference>
<comment type="similarity">
    <text evidence="1">Belongs to the short-chain dehydrogenases/reductases (SDR) family.</text>
</comment>
<keyword evidence="2" id="KW-0560">Oxidoreductase</keyword>
<accession>A0A5C1I0Y1</accession>
<dbReference type="SUPFAM" id="SSF51735">
    <property type="entry name" value="NAD(P)-binding Rossmann-fold domains"/>
    <property type="match status" value="1"/>
</dbReference>
<sequence length="341" mass="36806">MEQIKDNYNGALQKPLDSGFGTQSTTTDVIKGINLSGKTAIVTGGYAGIGLKTVRTLVSAGAKVIVPARDYNKAAKNLEGVPNVTIKVMDLMDPASIDSFAVGFLKTAAPLNLLINNAGIMWVPLQRDARGYESQLATNHLGHFQLTALLWPALKKAHGARVINVSSYGHQISPFDFDDPNFLHRDYETLTAYGQSKTANNLFTVELDHRAKDFGVRSYALHPGSVNGTDLGRAASVELFQQMGMFDADGNILPEVAARLKTVEQGAATSVWCATSPQLDNIGGVYCENADVANLDLGDIEHKYDEPLTLRGVKPYSVDAESAQKLWTLSEEMTGVKFAAN</sequence>
<dbReference type="InterPro" id="IPR002347">
    <property type="entry name" value="SDR_fam"/>
</dbReference>
<dbReference type="Gene3D" id="3.40.50.720">
    <property type="entry name" value="NAD(P)-binding Rossmann-like Domain"/>
    <property type="match status" value="1"/>
</dbReference>
<evidence type="ECO:0000256" key="1">
    <source>
        <dbReference type="ARBA" id="ARBA00006484"/>
    </source>
</evidence>
<dbReference type="KEGG" id="mrub:DEO27_015975"/>
<proteinExistence type="inferred from homology"/>
<dbReference type="OrthoDB" id="597510at2"/>
<keyword evidence="4" id="KW-1185">Reference proteome</keyword>
<name>A0A5C1I0Y1_9SPHI</name>
<dbReference type="RefSeq" id="WP_112575115.1">
    <property type="nucleotide sequence ID" value="NZ_CP043450.1"/>
</dbReference>
<dbReference type="PANTHER" id="PTHR24320">
    <property type="entry name" value="RETINOL DEHYDROGENASE"/>
    <property type="match status" value="1"/>
</dbReference>
<evidence type="ECO:0000313" key="3">
    <source>
        <dbReference type="EMBL" id="QEM11459.1"/>
    </source>
</evidence>
<dbReference type="PANTHER" id="PTHR24320:SF148">
    <property type="entry name" value="NAD(P)-BINDING ROSSMANN-FOLD SUPERFAMILY PROTEIN"/>
    <property type="match status" value="1"/>
</dbReference>
<evidence type="ECO:0000313" key="4">
    <source>
        <dbReference type="Proteomes" id="UP000251402"/>
    </source>
</evidence>
<organism evidence="3 4">
    <name type="scientific">Mucilaginibacter rubeus</name>
    <dbReference type="NCBI Taxonomy" id="2027860"/>
    <lineage>
        <taxon>Bacteria</taxon>
        <taxon>Pseudomonadati</taxon>
        <taxon>Bacteroidota</taxon>
        <taxon>Sphingobacteriia</taxon>
        <taxon>Sphingobacteriales</taxon>
        <taxon>Sphingobacteriaceae</taxon>
        <taxon>Mucilaginibacter</taxon>
    </lineage>
</organism>
<dbReference type="PRINTS" id="PR00081">
    <property type="entry name" value="GDHRDH"/>
</dbReference>
<gene>
    <name evidence="3" type="ORF">DEO27_015975</name>
</gene>
<protein>
    <submittedName>
        <fullName evidence="3">SDR family NAD(P)-dependent oxidoreductase</fullName>
    </submittedName>
</protein>
<dbReference type="Proteomes" id="UP000251402">
    <property type="component" value="Chromosome"/>
</dbReference>
<dbReference type="AlphaFoldDB" id="A0A5C1I0Y1"/>
<dbReference type="EMBL" id="CP043450">
    <property type="protein sequence ID" value="QEM11459.1"/>
    <property type="molecule type" value="Genomic_DNA"/>
</dbReference>
<evidence type="ECO:0000256" key="2">
    <source>
        <dbReference type="ARBA" id="ARBA00023002"/>
    </source>
</evidence>
<dbReference type="GO" id="GO:0016491">
    <property type="term" value="F:oxidoreductase activity"/>
    <property type="evidence" value="ECO:0007669"/>
    <property type="project" value="UniProtKB-KW"/>
</dbReference>
<dbReference type="Pfam" id="PF00106">
    <property type="entry name" value="adh_short"/>
    <property type="match status" value="1"/>
</dbReference>